<gene>
    <name evidence="2" type="ORF">GMARGA_LOCUS14359</name>
</gene>
<name>A0ABN7V688_GIGMA</name>
<feature type="region of interest" description="Disordered" evidence="1">
    <location>
        <begin position="153"/>
        <end position="180"/>
    </location>
</feature>
<proteinExistence type="predicted"/>
<protein>
    <submittedName>
        <fullName evidence="2">9446_t:CDS:1</fullName>
    </submittedName>
</protein>
<evidence type="ECO:0000313" key="2">
    <source>
        <dbReference type="EMBL" id="CAG8730570.1"/>
    </source>
</evidence>
<feature type="compositionally biased region" description="Low complexity" evidence="1">
    <location>
        <begin position="158"/>
        <end position="174"/>
    </location>
</feature>
<sequence length="254" mass="29726">MYRKTYAISAPCETRWNSLFFMCTTLLHTQEALEILAIKFKLPFSETRHCTGDNYIHHEIFEIIGSNDFWDQIKDLVKLLTLYCKLLNMLQQDKAHLFEVTFSMAYLMQFWESNSHRREPDDLFSTFFNTASTHDNTTTQTMHNNAAITQTTHSDTASTQMTHDNTTTTHSNTNIESSDKIQNEHLDEDNKDEDNEECDLPYISEAKFDEEEEADIIEDQDDYVELDDIIHPAIDENTKWKLSSLFCSLELPFY</sequence>
<accession>A0ABN7V688</accession>
<comment type="caution">
    <text evidence="2">The sequence shown here is derived from an EMBL/GenBank/DDBJ whole genome shotgun (WGS) entry which is preliminary data.</text>
</comment>
<reference evidence="2 3" key="1">
    <citation type="submission" date="2021-06" db="EMBL/GenBank/DDBJ databases">
        <authorList>
            <person name="Kallberg Y."/>
            <person name="Tangrot J."/>
            <person name="Rosling A."/>
        </authorList>
    </citation>
    <scope>NUCLEOTIDE SEQUENCE [LARGE SCALE GENOMIC DNA]</scope>
    <source>
        <strain evidence="2 3">120-4 pot B 10/14</strain>
    </source>
</reference>
<dbReference type="EMBL" id="CAJVQB010009482">
    <property type="protein sequence ID" value="CAG8730570.1"/>
    <property type="molecule type" value="Genomic_DNA"/>
</dbReference>
<evidence type="ECO:0000313" key="3">
    <source>
        <dbReference type="Proteomes" id="UP000789901"/>
    </source>
</evidence>
<organism evidence="2 3">
    <name type="scientific">Gigaspora margarita</name>
    <dbReference type="NCBI Taxonomy" id="4874"/>
    <lineage>
        <taxon>Eukaryota</taxon>
        <taxon>Fungi</taxon>
        <taxon>Fungi incertae sedis</taxon>
        <taxon>Mucoromycota</taxon>
        <taxon>Glomeromycotina</taxon>
        <taxon>Glomeromycetes</taxon>
        <taxon>Diversisporales</taxon>
        <taxon>Gigasporaceae</taxon>
        <taxon>Gigaspora</taxon>
    </lineage>
</organism>
<keyword evidence="3" id="KW-1185">Reference proteome</keyword>
<dbReference type="Proteomes" id="UP000789901">
    <property type="component" value="Unassembled WGS sequence"/>
</dbReference>
<evidence type="ECO:0000256" key="1">
    <source>
        <dbReference type="SAM" id="MobiDB-lite"/>
    </source>
</evidence>